<dbReference type="GO" id="GO:0050992">
    <property type="term" value="P:dimethylallyl diphosphate biosynthetic process"/>
    <property type="evidence" value="ECO:0007669"/>
    <property type="project" value="InterPro"/>
</dbReference>
<reference evidence="6" key="1">
    <citation type="submission" date="2020-10" db="EMBL/GenBank/DDBJ databases">
        <authorList>
            <person name="Gilroy R."/>
        </authorList>
    </citation>
    <scope>NUCLEOTIDE SEQUENCE</scope>
    <source>
        <strain evidence="6">ChiHjej12B11-29160</strain>
    </source>
</reference>
<dbReference type="GO" id="GO:0051745">
    <property type="term" value="F:4-hydroxy-3-methylbut-2-enyl diphosphate reductase activity"/>
    <property type="evidence" value="ECO:0007669"/>
    <property type="project" value="UniProtKB-EC"/>
</dbReference>
<feature type="non-terminal residue" evidence="6">
    <location>
        <position position="207"/>
    </location>
</feature>
<reference evidence="6" key="2">
    <citation type="journal article" date="2021" name="PeerJ">
        <title>Extensive microbial diversity within the chicken gut microbiome revealed by metagenomics and culture.</title>
        <authorList>
            <person name="Gilroy R."/>
            <person name="Ravi A."/>
            <person name="Getino M."/>
            <person name="Pursley I."/>
            <person name="Horton D.L."/>
            <person name="Alikhan N.F."/>
            <person name="Baker D."/>
            <person name="Gharbi K."/>
            <person name="Hall N."/>
            <person name="Watson M."/>
            <person name="Adriaenssens E.M."/>
            <person name="Foster-Nyarko E."/>
            <person name="Jarju S."/>
            <person name="Secka A."/>
            <person name="Antonio M."/>
            <person name="Oren A."/>
            <person name="Chaudhuri R.R."/>
            <person name="La Ragione R."/>
            <person name="Hildebrand F."/>
            <person name="Pallen M.J."/>
        </authorList>
    </citation>
    <scope>NUCLEOTIDE SEQUENCE</scope>
    <source>
        <strain evidence="6">ChiHjej12B11-29160</strain>
    </source>
</reference>
<dbReference type="AlphaFoldDB" id="A0A9D1HYU4"/>
<accession>A0A9D1HYU4</accession>
<evidence type="ECO:0000256" key="2">
    <source>
        <dbReference type="ARBA" id="ARBA00022485"/>
    </source>
</evidence>
<comment type="caution">
    <text evidence="6">The sequence shown here is derived from an EMBL/GenBank/DDBJ whole genome shotgun (WGS) entry which is preliminary data.</text>
</comment>
<comment type="cofactor">
    <cofactor evidence="1">
        <name>[4Fe-4S] cluster</name>
        <dbReference type="ChEBI" id="CHEBI:49883"/>
    </cofactor>
</comment>
<keyword evidence="3" id="KW-0479">Metal-binding</keyword>
<dbReference type="InterPro" id="IPR003451">
    <property type="entry name" value="LytB/IspH"/>
</dbReference>
<dbReference type="GO" id="GO:0046872">
    <property type="term" value="F:metal ion binding"/>
    <property type="evidence" value="ECO:0007669"/>
    <property type="project" value="UniProtKB-KW"/>
</dbReference>
<dbReference type="EMBL" id="DVMQ01000007">
    <property type="protein sequence ID" value="HIU23815.1"/>
    <property type="molecule type" value="Genomic_DNA"/>
</dbReference>
<sequence length="207" mass="21951">MATIICAEHAGACYGVERALRMVREAAQSHEGSVQTLGPLIHNPQVVEELEHNHGVTVAQDADHVSGDTVVIRSHGVVPDVIQHLHDLDKDVVDATCPYVKKVHAAAERLVREGYQVLVVGEAGHPEVEGILGHAPSAVAVANPDDLEHLSLSRKVGVVVQTTQSRTTLSSLVSAILLNGSVDELKVVDTICEATAERQRAAAALAQ</sequence>
<evidence type="ECO:0000313" key="6">
    <source>
        <dbReference type="EMBL" id="HIU23815.1"/>
    </source>
</evidence>
<dbReference type="PANTHER" id="PTHR30426:SF0">
    <property type="entry name" value="4-HYDROXY-3-METHYLBUT-2-ENYL DIPHOSPHATE REDUCTASE"/>
    <property type="match status" value="1"/>
</dbReference>
<keyword evidence="5" id="KW-0411">Iron-sulfur</keyword>
<dbReference type="EC" id="1.17.7.4" evidence="6"/>
<keyword evidence="4" id="KW-0408">Iron</keyword>
<evidence type="ECO:0000256" key="5">
    <source>
        <dbReference type="ARBA" id="ARBA00023014"/>
    </source>
</evidence>
<evidence type="ECO:0000256" key="3">
    <source>
        <dbReference type="ARBA" id="ARBA00022723"/>
    </source>
</evidence>
<name>A0A9D1HYU4_9ACTN</name>
<organism evidence="6 7">
    <name type="scientific">Candidatus Coprovicinus avistercoris</name>
    <dbReference type="NCBI Taxonomy" id="2840754"/>
    <lineage>
        <taxon>Bacteria</taxon>
        <taxon>Bacillati</taxon>
        <taxon>Actinomycetota</taxon>
        <taxon>Coriobacteriia</taxon>
        <taxon>Coriobacteriales</taxon>
        <taxon>Coriobacteriaceae</taxon>
        <taxon>Coriobacteriaceae incertae sedis</taxon>
        <taxon>Candidatus Coprovicinus</taxon>
    </lineage>
</organism>
<proteinExistence type="predicted"/>
<dbReference type="PANTHER" id="PTHR30426">
    <property type="entry name" value="4-HYDROXY-3-METHYLBUT-2-ENYL DIPHOSPHATE REDUCTASE"/>
    <property type="match status" value="1"/>
</dbReference>
<dbReference type="Pfam" id="PF02401">
    <property type="entry name" value="LYTB"/>
    <property type="match status" value="1"/>
</dbReference>
<keyword evidence="2" id="KW-0004">4Fe-4S</keyword>
<dbReference type="GO" id="GO:0019288">
    <property type="term" value="P:isopentenyl diphosphate biosynthetic process, methylerythritol 4-phosphate pathway"/>
    <property type="evidence" value="ECO:0007669"/>
    <property type="project" value="InterPro"/>
</dbReference>
<dbReference type="NCBIfam" id="TIGR00216">
    <property type="entry name" value="ispH_lytB"/>
    <property type="match status" value="1"/>
</dbReference>
<dbReference type="Gene3D" id="3.40.1010.20">
    <property type="entry name" value="4-hydroxy-3-methylbut-2-enyl diphosphate reductase, catalytic domain"/>
    <property type="match status" value="2"/>
</dbReference>
<dbReference type="GO" id="GO:0051539">
    <property type="term" value="F:4 iron, 4 sulfur cluster binding"/>
    <property type="evidence" value="ECO:0007669"/>
    <property type="project" value="UniProtKB-KW"/>
</dbReference>
<keyword evidence="6" id="KW-0560">Oxidoreductase</keyword>
<evidence type="ECO:0000313" key="7">
    <source>
        <dbReference type="Proteomes" id="UP000824078"/>
    </source>
</evidence>
<evidence type="ECO:0000256" key="1">
    <source>
        <dbReference type="ARBA" id="ARBA00001966"/>
    </source>
</evidence>
<evidence type="ECO:0000256" key="4">
    <source>
        <dbReference type="ARBA" id="ARBA00023004"/>
    </source>
</evidence>
<protein>
    <submittedName>
        <fullName evidence="6">4-hydroxy-3-methylbut-2-enyl diphosphate reductase</fullName>
        <ecNumber evidence="6">1.17.7.4</ecNumber>
    </submittedName>
</protein>
<gene>
    <name evidence="6" type="primary">ispH</name>
    <name evidence="6" type="ORF">IAD17_02690</name>
</gene>
<dbReference type="Gene3D" id="3.40.50.11270">
    <property type="match status" value="1"/>
</dbReference>
<dbReference type="Proteomes" id="UP000824078">
    <property type="component" value="Unassembled WGS sequence"/>
</dbReference>